<proteinExistence type="predicted"/>
<dbReference type="AlphaFoldDB" id="K9WJS4"/>
<keyword evidence="1" id="KW-0472">Membrane</keyword>
<feature type="transmembrane region" description="Helical" evidence="1">
    <location>
        <begin position="68"/>
        <end position="91"/>
    </location>
</feature>
<protein>
    <submittedName>
        <fullName evidence="2">Putative membrane protein</fullName>
    </submittedName>
</protein>
<keyword evidence="1" id="KW-1133">Transmembrane helix</keyword>
<dbReference type="EMBL" id="CP003630">
    <property type="protein sequence ID" value="AFZ20645.1"/>
    <property type="molecule type" value="Genomic_DNA"/>
</dbReference>
<dbReference type="InterPro" id="IPR052948">
    <property type="entry name" value="Low_temp-induced_all0457"/>
</dbReference>
<gene>
    <name evidence="2" type="ORF">Mic7113_4984</name>
</gene>
<organism evidence="2 3">
    <name type="scientific">Allocoleopsis franciscana PCC 7113</name>
    <dbReference type="NCBI Taxonomy" id="1173027"/>
    <lineage>
        <taxon>Bacteria</taxon>
        <taxon>Bacillati</taxon>
        <taxon>Cyanobacteriota</taxon>
        <taxon>Cyanophyceae</taxon>
        <taxon>Coleofasciculales</taxon>
        <taxon>Coleofasciculaceae</taxon>
        <taxon>Allocoleopsis</taxon>
        <taxon>Allocoleopsis franciscana</taxon>
    </lineage>
</organism>
<evidence type="ECO:0000313" key="2">
    <source>
        <dbReference type="EMBL" id="AFZ20645.1"/>
    </source>
</evidence>
<keyword evidence="3" id="KW-1185">Reference proteome</keyword>
<name>K9WJS4_9CYAN</name>
<dbReference type="PATRIC" id="fig|1173027.3.peg.5523"/>
<keyword evidence="1" id="KW-0812">Transmembrane</keyword>
<evidence type="ECO:0000256" key="1">
    <source>
        <dbReference type="SAM" id="Phobius"/>
    </source>
</evidence>
<dbReference type="RefSeq" id="WP_015184780.1">
    <property type="nucleotide sequence ID" value="NC_019738.1"/>
</dbReference>
<dbReference type="KEGG" id="mic:Mic7113_4984"/>
<dbReference type="OrthoDB" id="462701at2"/>
<evidence type="ECO:0000313" key="3">
    <source>
        <dbReference type="Proteomes" id="UP000010471"/>
    </source>
</evidence>
<dbReference type="eggNOG" id="COG3237">
    <property type="taxonomic scope" value="Bacteria"/>
</dbReference>
<sequence length="193" mass="19503">MAVGRIQRAVGIFSNRRDAEHALTELRDAGFDMNKVSVIVKNADPNDQIGGAGVSDGKEDQVEGGTKAGATAGAVTGGLIGLVGGLSLLAIPGVGPVAEAGMLLANTLLGGAIGAAGGALVGALIGWGVPEDKAKYYDQRVSQGDYLIIVESTAEDILRAEAILENRGVMDWGIYDADSPTTMGPGAGRTGVL</sequence>
<feature type="transmembrane region" description="Helical" evidence="1">
    <location>
        <begin position="103"/>
        <end position="127"/>
    </location>
</feature>
<dbReference type="HOGENOM" id="CLU_083853_0_0_3"/>
<dbReference type="PANTHER" id="PTHR36109:SF2">
    <property type="entry name" value="MEMBRANE PROTEIN"/>
    <property type="match status" value="1"/>
</dbReference>
<dbReference type="Proteomes" id="UP000010471">
    <property type="component" value="Chromosome"/>
</dbReference>
<accession>K9WJS4</accession>
<dbReference type="PANTHER" id="PTHR36109">
    <property type="entry name" value="MEMBRANE PROTEIN-RELATED"/>
    <property type="match status" value="1"/>
</dbReference>
<dbReference type="STRING" id="1173027.Mic7113_4984"/>
<reference evidence="2 3" key="1">
    <citation type="submission" date="2012-06" db="EMBL/GenBank/DDBJ databases">
        <title>Finished chromosome of genome of Microcoleus sp. PCC 7113.</title>
        <authorList>
            <consortium name="US DOE Joint Genome Institute"/>
            <person name="Gugger M."/>
            <person name="Coursin T."/>
            <person name="Rippka R."/>
            <person name="Tandeau De Marsac N."/>
            <person name="Huntemann M."/>
            <person name="Wei C.-L."/>
            <person name="Han J."/>
            <person name="Detter J.C."/>
            <person name="Han C."/>
            <person name="Tapia R."/>
            <person name="Chen A."/>
            <person name="Kyrpides N."/>
            <person name="Mavromatis K."/>
            <person name="Markowitz V."/>
            <person name="Szeto E."/>
            <person name="Ivanova N."/>
            <person name="Pagani I."/>
            <person name="Pati A."/>
            <person name="Goodwin L."/>
            <person name="Nordberg H.P."/>
            <person name="Cantor M.N."/>
            <person name="Hua S.X."/>
            <person name="Woyke T."/>
            <person name="Kerfeld C.A."/>
        </authorList>
    </citation>
    <scope>NUCLEOTIDE SEQUENCE [LARGE SCALE GENOMIC DNA]</scope>
    <source>
        <strain evidence="2 3">PCC 7113</strain>
    </source>
</reference>